<sequence length="435" mass="48995">MDNIIFNIRTGCSGILEDVFIYLDMTKYFTKEEQDRTIDFVRTLIYPMDLMESSARVKVAFSSNSFSSTTPLTYLKYQLDKDLDGFKTFSSGGDTRLKYALEDIIYSIRSQQVRAGSSVKVVAFVDGLSDYYDSMSVSGELKRERAEVNILYMKLSNKTNDLQSAASSPTQNHVFECRDKERIYFVVDLSESMMSSPNIDFLLGFIKVATYALDIRDDGSKVALLAFDGQEVTAVIDFGTYASKQDFIHFLDRLRNFTAINFAAKGIATTLLGDKSVALIITDGTSKNHTDFLEYVEHMKTTEGIEVFVIAVSYIGVLDNVYNVASEHKDEHLIQVQSLLQFLRYPNVTLLQNRRCASDWKEMFISLKGLHKTTPHMNFLSYSSSEVSTTRKATNTPPFTTVSSNSVRHTTPKPHVTERTLQPATHLPSQVTATS</sequence>
<feature type="domain" description="VWFA" evidence="2">
    <location>
        <begin position="182"/>
        <end position="354"/>
    </location>
</feature>
<dbReference type="InterPro" id="IPR002035">
    <property type="entry name" value="VWF_A"/>
</dbReference>
<protein>
    <recommendedName>
        <fullName evidence="2">VWFA domain-containing protein</fullName>
    </recommendedName>
</protein>
<evidence type="ECO:0000313" key="3">
    <source>
        <dbReference type="EMBL" id="KAL3872477.1"/>
    </source>
</evidence>
<feature type="compositionally biased region" description="Polar residues" evidence="1">
    <location>
        <begin position="385"/>
        <end position="409"/>
    </location>
</feature>
<dbReference type="PANTHER" id="PTHR24020">
    <property type="entry name" value="COLLAGEN ALPHA"/>
    <property type="match status" value="1"/>
</dbReference>
<dbReference type="AlphaFoldDB" id="A0ABD3WEW9"/>
<gene>
    <name evidence="3" type="ORF">ACJMK2_040400</name>
</gene>
<comment type="caution">
    <text evidence="3">The sequence shown here is derived from an EMBL/GenBank/DDBJ whole genome shotgun (WGS) entry which is preliminary data.</text>
</comment>
<dbReference type="InterPro" id="IPR036465">
    <property type="entry name" value="vWFA_dom_sf"/>
</dbReference>
<dbReference type="Proteomes" id="UP001634394">
    <property type="component" value="Unassembled WGS sequence"/>
</dbReference>
<evidence type="ECO:0000256" key="1">
    <source>
        <dbReference type="SAM" id="MobiDB-lite"/>
    </source>
</evidence>
<dbReference type="PROSITE" id="PS50234">
    <property type="entry name" value="VWFA"/>
    <property type="match status" value="2"/>
</dbReference>
<dbReference type="Gene3D" id="3.40.50.410">
    <property type="entry name" value="von Willebrand factor, type A domain"/>
    <property type="match status" value="2"/>
</dbReference>
<dbReference type="PANTHER" id="PTHR24020:SF84">
    <property type="entry name" value="VWFA DOMAIN-CONTAINING PROTEIN"/>
    <property type="match status" value="1"/>
</dbReference>
<dbReference type="SMART" id="SM00327">
    <property type="entry name" value="VWA"/>
    <property type="match status" value="1"/>
</dbReference>
<name>A0ABD3WEW9_SINWO</name>
<dbReference type="EMBL" id="JBJQND010000007">
    <property type="protein sequence ID" value="KAL3872477.1"/>
    <property type="molecule type" value="Genomic_DNA"/>
</dbReference>
<dbReference type="SUPFAM" id="SSF53300">
    <property type="entry name" value="vWA-like"/>
    <property type="match status" value="2"/>
</dbReference>
<evidence type="ECO:0000259" key="2">
    <source>
        <dbReference type="PROSITE" id="PS50234"/>
    </source>
</evidence>
<keyword evidence="4" id="KW-1185">Reference proteome</keyword>
<accession>A0ABD3WEW9</accession>
<reference evidence="3 4" key="1">
    <citation type="submission" date="2024-11" db="EMBL/GenBank/DDBJ databases">
        <title>Chromosome-level genome assembly of the freshwater bivalve Anodonta woodiana.</title>
        <authorList>
            <person name="Chen X."/>
        </authorList>
    </citation>
    <scope>NUCLEOTIDE SEQUENCE [LARGE SCALE GENOMIC DNA]</scope>
    <source>
        <strain evidence="3">MN2024</strain>
        <tissue evidence="3">Gills</tissue>
    </source>
</reference>
<feature type="domain" description="VWFA" evidence="2">
    <location>
        <begin position="18"/>
        <end position="193"/>
    </location>
</feature>
<dbReference type="Pfam" id="PF00092">
    <property type="entry name" value="VWA"/>
    <property type="match status" value="2"/>
</dbReference>
<proteinExistence type="predicted"/>
<organism evidence="3 4">
    <name type="scientific">Sinanodonta woodiana</name>
    <name type="common">Chinese pond mussel</name>
    <name type="synonym">Anodonta woodiana</name>
    <dbReference type="NCBI Taxonomy" id="1069815"/>
    <lineage>
        <taxon>Eukaryota</taxon>
        <taxon>Metazoa</taxon>
        <taxon>Spiralia</taxon>
        <taxon>Lophotrochozoa</taxon>
        <taxon>Mollusca</taxon>
        <taxon>Bivalvia</taxon>
        <taxon>Autobranchia</taxon>
        <taxon>Heteroconchia</taxon>
        <taxon>Palaeoheterodonta</taxon>
        <taxon>Unionida</taxon>
        <taxon>Unionoidea</taxon>
        <taxon>Unionidae</taxon>
        <taxon>Unioninae</taxon>
        <taxon>Sinanodonta</taxon>
    </lineage>
</organism>
<evidence type="ECO:0000313" key="4">
    <source>
        <dbReference type="Proteomes" id="UP001634394"/>
    </source>
</evidence>
<feature type="region of interest" description="Disordered" evidence="1">
    <location>
        <begin position="385"/>
        <end position="415"/>
    </location>
</feature>
<dbReference type="InterPro" id="IPR050525">
    <property type="entry name" value="ECM_Assembly_Org"/>
</dbReference>
<feature type="non-terminal residue" evidence="3">
    <location>
        <position position="435"/>
    </location>
</feature>